<protein>
    <submittedName>
        <fullName evidence="2">Uncharacterized protein</fullName>
    </submittedName>
</protein>
<keyword evidence="3" id="KW-1185">Reference proteome</keyword>
<proteinExistence type="predicted"/>
<evidence type="ECO:0000313" key="3">
    <source>
        <dbReference type="Proteomes" id="UP000185568"/>
    </source>
</evidence>
<keyword evidence="1" id="KW-1133">Transmembrane helix</keyword>
<sequence length="97" mass="11338">MLMQILVFYLLCVVTIVTITIFYQLKLGKELLKKLEEIMEIVKQKEIEKDTYTVNQRETKIEDKSLKHEEVPLATGFMHVVTDKDPARLNISITKNN</sequence>
<dbReference type="AlphaFoldDB" id="A0A1Q8Q4D1"/>
<evidence type="ECO:0000256" key="1">
    <source>
        <dbReference type="SAM" id="Phobius"/>
    </source>
</evidence>
<accession>A0A1Q8Q4D1</accession>
<keyword evidence="1" id="KW-0472">Membrane</keyword>
<evidence type="ECO:0000313" key="2">
    <source>
        <dbReference type="EMBL" id="OLN22145.1"/>
    </source>
</evidence>
<keyword evidence="1" id="KW-0812">Transmembrane</keyword>
<dbReference type="Proteomes" id="UP000185568">
    <property type="component" value="Unassembled WGS sequence"/>
</dbReference>
<name>A0A1Q8Q4D1_9BACI</name>
<organism evidence="2 3">
    <name type="scientific">Domibacillus antri</name>
    <dbReference type="NCBI Taxonomy" id="1714264"/>
    <lineage>
        <taxon>Bacteria</taxon>
        <taxon>Bacillati</taxon>
        <taxon>Bacillota</taxon>
        <taxon>Bacilli</taxon>
        <taxon>Bacillales</taxon>
        <taxon>Bacillaceae</taxon>
        <taxon>Domibacillus</taxon>
    </lineage>
</organism>
<dbReference type="EMBL" id="MSDU01000023">
    <property type="protein sequence ID" value="OLN22145.1"/>
    <property type="molecule type" value="Genomic_DNA"/>
</dbReference>
<dbReference type="RefSeq" id="WP_075398833.1">
    <property type="nucleotide sequence ID" value="NZ_MSDU01000023.1"/>
</dbReference>
<comment type="caution">
    <text evidence="2">The sequence shown here is derived from an EMBL/GenBank/DDBJ whole genome shotgun (WGS) entry which is preliminary data.</text>
</comment>
<reference evidence="2 3" key="1">
    <citation type="submission" date="2016-12" db="EMBL/GenBank/DDBJ databases">
        <title>Domibacillus antri genome sequencing.</title>
        <authorList>
            <person name="Verma A."/>
            <person name="Krishnamurthi S."/>
        </authorList>
    </citation>
    <scope>NUCLEOTIDE SEQUENCE [LARGE SCALE GENOMIC DNA]</scope>
    <source>
        <strain evidence="2 3">XD80</strain>
    </source>
</reference>
<feature type="transmembrane region" description="Helical" evidence="1">
    <location>
        <begin position="6"/>
        <end position="25"/>
    </location>
</feature>
<gene>
    <name evidence="2" type="ORF">BTO30_11260</name>
</gene>